<dbReference type="GO" id="GO:0005829">
    <property type="term" value="C:cytosol"/>
    <property type="evidence" value="ECO:0007669"/>
    <property type="project" value="TreeGrafter"/>
</dbReference>
<dbReference type="InterPro" id="IPR004864">
    <property type="entry name" value="LEA_2"/>
</dbReference>
<accession>A0A834ZSX5</accession>
<dbReference type="SMART" id="SM00769">
    <property type="entry name" value="WHy"/>
    <property type="match status" value="1"/>
</dbReference>
<protein>
    <recommendedName>
        <fullName evidence="2">Water stress and hypersensitive response domain-containing protein</fullName>
    </recommendedName>
</protein>
<dbReference type="AlphaFoldDB" id="A0A834ZSX5"/>
<dbReference type="EMBL" id="JABCRI010000001">
    <property type="protein sequence ID" value="KAF8413244.1"/>
    <property type="molecule type" value="Genomic_DNA"/>
</dbReference>
<dbReference type="Pfam" id="PF03168">
    <property type="entry name" value="LEA_2"/>
    <property type="match status" value="1"/>
</dbReference>
<name>A0A834ZSX5_TETSI</name>
<dbReference type="Proteomes" id="UP000655225">
    <property type="component" value="Unassembled WGS sequence"/>
</dbReference>
<dbReference type="PANTHER" id="PTHR31459:SF19">
    <property type="entry name" value="DESICCATION-RELATED PROTEIN LEA14-RELATED"/>
    <property type="match status" value="1"/>
</dbReference>
<dbReference type="Gene3D" id="2.60.40.1820">
    <property type="match status" value="1"/>
</dbReference>
<dbReference type="FunFam" id="2.60.40.1820:FF:000001">
    <property type="entry name" value="Desiccation protectant protein Lea14-like"/>
    <property type="match status" value="1"/>
</dbReference>
<evidence type="ECO:0000313" key="4">
    <source>
        <dbReference type="Proteomes" id="UP000655225"/>
    </source>
</evidence>
<evidence type="ECO:0000256" key="1">
    <source>
        <dbReference type="ARBA" id="ARBA00005960"/>
    </source>
</evidence>
<comment type="similarity">
    <text evidence="1">Belongs to the LEA type 2 family.</text>
</comment>
<comment type="caution">
    <text evidence="3">The sequence shown here is derived from an EMBL/GenBank/DDBJ whole genome shotgun (WGS) entry which is preliminary data.</text>
</comment>
<dbReference type="InterPro" id="IPR013990">
    <property type="entry name" value="WHy-dom"/>
</dbReference>
<dbReference type="GO" id="GO:0009269">
    <property type="term" value="P:response to desiccation"/>
    <property type="evidence" value="ECO:0007669"/>
    <property type="project" value="InterPro"/>
</dbReference>
<sequence length="151" mass="16702">MSQFLGKAKNFVADKIAHVKKPQAEITDVDLKDVNRDSVTYNSRVNITNPYGYDLPICELSYTFKSANRVIASGNMPDPGSIEGSKTTLLEVPVKVPYSIMVDLAKDIGADWDIDYEMELGLTFKLPIIGNFTLPISKKGTIKLPTLSDIF</sequence>
<organism evidence="3 4">
    <name type="scientific">Tetracentron sinense</name>
    <name type="common">Spur-leaf</name>
    <dbReference type="NCBI Taxonomy" id="13715"/>
    <lineage>
        <taxon>Eukaryota</taxon>
        <taxon>Viridiplantae</taxon>
        <taxon>Streptophyta</taxon>
        <taxon>Embryophyta</taxon>
        <taxon>Tracheophyta</taxon>
        <taxon>Spermatophyta</taxon>
        <taxon>Magnoliopsida</taxon>
        <taxon>Trochodendrales</taxon>
        <taxon>Trochodendraceae</taxon>
        <taxon>Tetracentron</taxon>
    </lineage>
</organism>
<proteinExistence type="inferred from homology"/>
<keyword evidence="4" id="KW-1185">Reference proteome</keyword>
<evidence type="ECO:0000259" key="2">
    <source>
        <dbReference type="SMART" id="SM00769"/>
    </source>
</evidence>
<dbReference type="OMA" id="KGLSREC"/>
<gene>
    <name evidence="3" type="ORF">HHK36_001220</name>
</gene>
<dbReference type="SUPFAM" id="SSF117070">
    <property type="entry name" value="LEA14-like"/>
    <property type="match status" value="1"/>
</dbReference>
<dbReference type="OrthoDB" id="588983at2759"/>
<dbReference type="InterPro" id="IPR045043">
    <property type="entry name" value="Lea14-like"/>
</dbReference>
<evidence type="ECO:0000313" key="3">
    <source>
        <dbReference type="EMBL" id="KAF8413244.1"/>
    </source>
</evidence>
<feature type="domain" description="Water stress and hypersensitive response" evidence="2">
    <location>
        <begin position="24"/>
        <end position="141"/>
    </location>
</feature>
<dbReference type="PANTHER" id="PTHR31459">
    <property type="match status" value="1"/>
</dbReference>
<reference evidence="3 4" key="1">
    <citation type="submission" date="2020-04" db="EMBL/GenBank/DDBJ databases">
        <title>Plant Genome Project.</title>
        <authorList>
            <person name="Zhang R.-G."/>
        </authorList>
    </citation>
    <scope>NUCLEOTIDE SEQUENCE [LARGE SCALE GENOMIC DNA]</scope>
    <source>
        <strain evidence="3">YNK0</strain>
        <tissue evidence="3">Leaf</tissue>
    </source>
</reference>